<dbReference type="SUPFAM" id="SSF54236">
    <property type="entry name" value="Ubiquitin-like"/>
    <property type="match status" value="1"/>
</dbReference>
<name>A7TH26_VANPO</name>
<dbReference type="OMA" id="FFQGSYT"/>
<dbReference type="GO" id="GO:0005783">
    <property type="term" value="C:endoplasmic reticulum"/>
    <property type="evidence" value="ECO:0007669"/>
    <property type="project" value="TreeGrafter"/>
</dbReference>
<dbReference type="RefSeq" id="XP_001646336.1">
    <property type="nucleotide sequence ID" value="XM_001646286.1"/>
</dbReference>
<dbReference type="OrthoDB" id="1026733at2759"/>
<dbReference type="InterPro" id="IPR029071">
    <property type="entry name" value="Ubiquitin-like_domsf"/>
</dbReference>
<dbReference type="GO" id="GO:0044695">
    <property type="term" value="C:Dsc E3 ubiquitin ligase complex"/>
    <property type="evidence" value="ECO:0007669"/>
    <property type="project" value="EnsemblFungi"/>
</dbReference>
<proteinExistence type="predicted"/>
<gene>
    <name evidence="4" type="ORF">Kpol_1032p74</name>
</gene>
<dbReference type="PROSITE" id="PS50033">
    <property type="entry name" value="UBX"/>
    <property type="match status" value="1"/>
</dbReference>
<feature type="region of interest" description="Disordered" evidence="1">
    <location>
        <begin position="29"/>
        <end position="50"/>
    </location>
</feature>
<dbReference type="GeneID" id="5546765"/>
<dbReference type="eggNOG" id="KOG1363">
    <property type="taxonomic scope" value="Eukaryota"/>
</dbReference>
<feature type="transmembrane region" description="Helical" evidence="2">
    <location>
        <begin position="60"/>
        <end position="83"/>
    </location>
</feature>
<dbReference type="InterPro" id="IPR050730">
    <property type="entry name" value="UBX_domain-protein"/>
</dbReference>
<keyword evidence="2" id="KW-0812">Transmembrane</keyword>
<keyword evidence="2" id="KW-0472">Membrane</keyword>
<dbReference type="GO" id="GO:0043130">
    <property type="term" value="F:ubiquitin binding"/>
    <property type="evidence" value="ECO:0007669"/>
    <property type="project" value="TreeGrafter"/>
</dbReference>
<dbReference type="AlphaFoldDB" id="A7TH26"/>
<dbReference type="Proteomes" id="UP000000267">
    <property type="component" value="Unassembled WGS sequence"/>
</dbReference>
<dbReference type="GO" id="GO:0072583">
    <property type="term" value="P:clathrin-dependent endocytosis"/>
    <property type="evidence" value="ECO:0007669"/>
    <property type="project" value="EnsemblFungi"/>
</dbReference>
<dbReference type="InterPro" id="IPR006577">
    <property type="entry name" value="UAS"/>
</dbReference>
<evidence type="ECO:0000256" key="2">
    <source>
        <dbReference type="SAM" id="Phobius"/>
    </source>
</evidence>
<protein>
    <recommendedName>
        <fullName evidence="3">UBX domain-containing protein</fullName>
    </recommendedName>
</protein>
<dbReference type="KEGG" id="vpo:Kpol_1032p74"/>
<organism evidence="5">
    <name type="scientific">Vanderwaltozyma polyspora (strain ATCC 22028 / DSM 70294 / BCRC 21397 / CBS 2163 / NBRC 10782 / NRRL Y-8283 / UCD 57-17)</name>
    <name type="common">Kluyveromyces polysporus</name>
    <dbReference type="NCBI Taxonomy" id="436907"/>
    <lineage>
        <taxon>Eukaryota</taxon>
        <taxon>Fungi</taxon>
        <taxon>Dikarya</taxon>
        <taxon>Ascomycota</taxon>
        <taxon>Saccharomycotina</taxon>
        <taxon>Saccharomycetes</taxon>
        <taxon>Saccharomycetales</taxon>
        <taxon>Saccharomycetaceae</taxon>
        <taxon>Vanderwaltozyma</taxon>
    </lineage>
</organism>
<evidence type="ECO:0000313" key="4">
    <source>
        <dbReference type="EMBL" id="EDO18478.1"/>
    </source>
</evidence>
<dbReference type="SMART" id="SM00166">
    <property type="entry name" value="UBX"/>
    <property type="match status" value="1"/>
</dbReference>
<dbReference type="InterPro" id="IPR001012">
    <property type="entry name" value="UBX_dom"/>
</dbReference>
<feature type="domain" description="UBX" evidence="3">
    <location>
        <begin position="345"/>
        <end position="443"/>
    </location>
</feature>
<dbReference type="InParanoid" id="A7TH26"/>
<dbReference type="GO" id="GO:0030276">
    <property type="term" value="F:clathrin binding"/>
    <property type="evidence" value="ECO:0007669"/>
    <property type="project" value="EnsemblFungi"/>
</dbReference>
<keyword evidence="2" id="KW-1133">Transmembrane helix</keyword>
<dbReference type="STRING" id="436907.A7TH26"/>
<dbReference type="GO" id="GO:0140624">
    <property type="term" value="P:EGAD pathway"/>
    <property type="evidence" value="ECO:0007669"/>
    <property type="project" value="EnsemblFungi"/>
</dbReference>
<dbReference type="Gene3D" id="3.40.30.10">
    <property type="entry name" value="Glutaredoxin"/>
    <property type="match status" value="1"/>
</dbReference>
<reference evidence="4 5" key="1">
    <citation type="journal article" date="2007" name="Proc. Natl. Acad. Sci. U.S.A.">
        <title>Independent sorting-out of thousands of duplicated gene pairs in two yeast species descended from a whole-genome duplication.</title>
        <authorList>
            <person name="Scannell D.R."/>
            <person name="Frank A.C."/>
            <person name="Conant G.C."/>
            <person name="Byrne K.P."/>
            <person name="Woolfit M."/>
            <person name="Wolfe K.H."/>
        </authorList>
    </citation>
    <scope>NUCLEOTIDE SEQUENCE [LARGE SCALE GENOMIC DNA]</scope>
    <source>
        <strain evidence="5">ATCC 22028 / DSM 70294 / BCRC 21397 / CBS 2163 / NBRC 10782 / NRRL Y-8283 / UCD 57-17</strain>
    </source>
</reference>
<dbReference type="PANTHER" id="PTHR23322:SF103">
    <property type="entry name" value="UBX DOMAIN-CONTAINING PROTEIN 3"/>
    <property type="match status" value="1"/>
</dbReference>
<dbReference type="PANTHER" id="PTHR23322">
    <property type="entry name" value="FAS-ASSOCIATED PROTEIN"/>
    <property type="match status" value="1"/>
</dbReference>
<dbReference type="HOGENOM" id="CLU_020031_0_0_1"/>
<dbReference type="GO" id="GO:0030136">
    <property type="term" value="C:clathrin-coated vesicle"/>
    <property type="evidence" value="ECO:0007669"/>
    <property type="project" value="EnsemblFungi"/>
</dbReference>
<sequence>MNLFRQLIENNETIGSQIPGSFNEDIAAGGARAGGANDSNRLQGEDPGNDNQRRSSFIGIFVRIPIAILYYFFKILIELVTFLKPLHILSGFYQKKHKRLLDRNTSMSYLLEKISNESEVNRHPVASNVENNVTYNFGSIYNLDNNSSLSSLIVQDGYTELLEMCTEQCKFAVIYLHDHLLSNSTQYINQIMCTEQFISTIKNYQCLTWFGDVTTSEGLQVANALKVKEFPFLGVLSLNGSSKVELIFRLEGYIENYDNNVLNAILAKENPKLIQLRQQKQNLELQRIIREQQDYRYQESLRRDQEAALARQQSLDNEARQQTREVQRKKWLLWRKNELRPEPTTNTNVCRVAIRLPNGDRIVRKFNSDLGIEEIYAFVELYQSDFLGSSHETTLSSPPVGYEHHYGFALWSAAPRKELQLTTRILEENSIYPSGNIVVENID</sequence>
<dbReference type="SUPFAM" id="SSF52833">
    <property type="entry name" value="Thioredoxin-like"/>
    <property type="match status" value="1"/>
</dbReference>
<dbReference type="SMART" id="SM00594">
    <property type="entry name" value="UAS"/>
    <property type="match status" value="1"/>
</dbReference>
<evidence type="ECO:0000256" key="1">
    <source>
        <dbReference type="SAM" id="MobiDB-lite"/>
    </source>
</evidence>
<keyword evidence="5" id="KW-1185">Reference proteome</keyword>
<dbReference type="InterPro" id="IPR036249">
    <property type="entry name" value="Thioredoxin-like_sf"/>
</dbReference>
<dbReference type="Gene3D" id="3.10.20.90">
    <property type="entry name" value="Phosphatidylinositol 3-kinase Catalytic Subunit, Chain A, domain 1"/>
    <property type="match status" value="1"/>
</dbReference>
<evidence type="ECO:0000259" key="3">
    <source>
        <dbReference type="PROSITE" id="PS50033"/>
    </source>
</evidence>
<dbReference type="CDD" id="cd01767">
    <property type="entry name" value="UBX"/>
    <property type="match status" value="1"/>
</dbReference>
<dbReference type="GO" id="GO:0036503">
    <property type="term" value="P:ERAD pathway"/>
    <property type="evidence" value="ECO:0007669"/>
    <property type="project" value="TreeGrafter"/>
</dbReference>
<evidence type="ECO:0000313" key="5">
    <source>
        <dbReference type="Proteomes" id="UP000000267"/>
    </source>
</evidence>
<dbReference type="GO" id="GO:0016567">
    <property type="term" value="P:protein ubiquitination"/>
    <property type="evidence" value="ECO:0007669"/>
    <property type="project" value="EnsemblFungi"/>
</dbReference>
<accession>A7TH26</accession>
<dbReference type="PhylomeDB" id="A7TH26"/>
<dbReference type="FunCoup" id="A7TH26">
    <property type="interactions" value="50"/>
</dbReference>
<dbReference type="EMBL" id="DS480389">
    <property type="protein sequence ID" value="EDO18478.1"/>
    <property type="molecule type" value="Genomic_DNA"/>
</dbReference>
<dbReference type="Pfam" id="PF00789">
    <property type="entry name" value="UBX"/>
    <property type="match status" value="1"/>
</dbReference>